<dbReference type="InterPro" id="IPR029058">
    <property type="entry name" value="AB_hydrolase_fold"/>
</dbReference>
<dbReference type="GO" id="GO:0016787">
    <property type="term" value="F:hydrolase activity"/>
    <property type="evidence" value="ECO:0007669"/>
    <property type="project" value="UniProtKB-KW"/>
</dbReference>
<gene>
    <name evidence="2" type="ORF">J121_938</name>
</gene>
<dbReference type="SUPFAM" id="SSF53474">
    <property type="entry name" value="alpha/beta-Hydrolases"/>
    <property type="match status" value="1"/>
</dbReference>
<organism evidence="2 3">
    <name type="scientific">Qipengyuania citrea LAMA 915</name>
    <dbReference type="NCBI Taxonomy" id="1306953"/>
    <lineage>
        <taxon>Bacteria</taxon>
        <taxon>Pseudomonadati</taxon>
        <taxon>Pseudomonadota</taxon>
        <taxon>Alphaproteobacteria</taxon>
        <taxon>Sphingomonadales</taxon>
        <taxon>Erythrobacteraceae</taxon>
        <taxon>Qipengyuania</taxon>
    </lineage>
</organism>
<dbReference type="Gene3D" id="3.40.50.1820">
    <property type="entry name" value="alpha/beta hydrolase"/>
    <property type="match status" value="1"/>
</dbReference>
<protein>
    <submittedName>
        <fullName evidence="2">Putative hydrolase</fullName>
    </submittedName>
</protein>
<evidence type="ECO:0000313" key="2">
    <source>
        <dbReference type="EMBL" id="KNH02973.1"/>
    </source>
</evidence>
<sequence length="323" mass="36137">MNEMKPIHDGSTDIDPVWAGDGADIPEWFAWALSVPREEGFVEVGGARVHYLRWGRRDRPKLLMTHGFLAHARCFAFIAPYLAEDYDVVAFDLAGMGDSEMRGVADIAARGKEFVEISEALDLFADGSRPTIIAHSFGSGAALTAVSQSPDAFAGVIVCDLMVMRPEKLEKYWTMGRSSPGSGNPDKPVRRYPTYEAARERYILSPPQAVGEPFLMDYMAYHSLRRDGEEWTWKFSPEVFRRSNKPDEWLTVGQRLVDAPGRKAIVYGEKSQLFDRDSARYIRELGGGKIPIVAVPDARHHLMLDQPLAFVAALRAVLAFWSL</sequence>
<dbReference type="PANTHER" id="PTHR43194:SF2">
    <property type="entry name" value="PEROXISOMAL MEMBRANE PROTEIN LPX1"/>
    <property type="match status" value="1"/>
</dbReference>
<dbReference type="Proteomes" id="UP000037446">
    <property type="component" value="Unassembled WGS sequence"/>
</dbReference>
<dbReference type="Pfam" id="PF12697">
    <property type="entry name" value="Abhydrolase_6"/>
    <property type="match status" value="1"/>
</dbReference>
<name>A0A0L1KG75_9SPHN</name>
<feature type="domain" description="AB hydrolase-1" evidence="1">
    <location>
        <begin position="62"/>
        <end position="313"/>
    </location>
</feature>
<dbReference type="RefSeq" id="WP_050599570.1">
    <property type="nucleotide sequence ID" value="NZ_JYNE01000018.1"/>
</dbReference>
<comment type="caution">
    <text evidence="2">The sequence shown here is derived from an EMBL/GenBank/DDBJ whole genome shotgun (WGS) entry which is preliminary data.</text>
</comment>
<dbReference type="GeneID" id="69695803"/>
<dbReference type="InterPro" id="IPR000073">
    <property type="entry name" value="AB_hydrolase_1"/>
</dbReference>
<dbReference type="STRING" id="1306953.J121_938"/>
<dbReference type="InterPro" id="IPR050228">
    <property type="entry name" value="Carboxylesterase_BioH"/>
</dbReference>
<reference evidence="2" key="1">
    <citation type="submission" date="2015-02" db="EMBL/GenBank/DDBJ databases">
        <authorList>
            <person name="Chooi Y.-H."/>
        </authorList>
    </citation>
    <scope>NUCLEOTIDE SEQUENCE [LARGE SCALE GENOMIC DNA]</scope>
    <source>
        <strain evidence="2">LAMA 915</strain>
    </source>
</reference>
<keyword evidence="2" id="KW-0378">Hydrolase</keyword>
<dbReference type="PATRIC" id="fig|1306953.7.peg.959"/>
<evidence type="ECO:0000313" key="3">
    <source>
        <dbReference type="Proteomes" id="UP000037446"/>
    </source>
</evidence>
<dbReference type="AlphaFoldDB" id="A0A0L1KG75"/>
<accession>A0A0L1KG75</accession>
<proteinExistence type="predicted"/>
<dbReference type="EMBL" id="JYNE01000018">
    <property type="protein sequence ID" value="KNH02973.1"/>
    <property type="molecule type" value="Genomic_DNA"/>
</dbReference>
<evidence type="ECO:0000259" key="1">
    <source>
        <dbReference type="Pfam" id="PF12697"/>
    </source>
</evidence>
<dbReference type="PANTHER" id="PTHR43194">
    <property type="entry name" value="HYDROLASE ALPHA/BETA FOLD FAMILY"/>
    <property type="match status" value="1"/>
</dbReference>